<proteinExistence type="predicted"/>
<accession>A0ACA9NZY3</accession>
<reference evidence="1" key="1">
    <citation type="submission" date="2021-06" db="EMBL/GenBank/DDBJ databases">
        <authorList>
            <person name="Kallberg Y."/>
            <person name="Tangrot J."/>
            <person name="Rosling A."/>
        </authorList>
    </citation>
    <scope>NUCLEOTIDE SEQUENCE</scope>
    <source>
        <strain evidence="1">28 12/20/2015</strain>
    </source>
</reference>
<organism evidence="1 2">
    <name type="scientific">Cetraspora pellucida</name>
    <dbReference type="NCBI Taxonomy" id="1433469"/>
    <lineage>
        <taxon>Eukaryota</taxon>
        <taxon>Fungi</taxon>
        <taxon>Fungi incertae sedis</taxon>
        <taxon>Mucoromycota</taxon>
        <taxon>Glomeromycotina</taxon>
        <taxon>Glomeromycetes</taxon>
        <taxon>Diversisporales</taxon>
        <taxon>Gigasporaceae</taxon>
        <taxon>Cetraspora</taxon>
    </lineage>
</organism>
<keyword evidence="2" id="KW-1185">Reference proteome</keyword>
<feature type="non-terminal residue" evidence="1">
    <location>
        <position position="1"/>
    </location>
</feature>
<dbReference type="Proteomes" id="UP000789366">
    <property type="component" value="Unassembled WGS sequence"/>
</dbReference>
<dbReference type="EMBL" id="CAJVPW010019050">
    <property type="protein sequence ID" value="CAG8684831.1"/>
    <property type="molecule type" value="Genomic_DNA"/>
</dbReference>
<evidence type="ECO:0000313" key="1">
    <source>
        <dbReference type="EMBL" id="CAG8684831.1"/>
    </source>
</evidence>
<protein>
    <submittedName>
        <fullName evidence="1">3320_t:CDS:1</fullName>
    </submittedName>
</protein>
<evidence type="ECO:0000313" key="2">
    <source>
        <dbReference type="Proteomes" id="UP000789366"/>
    </source>
</evidence>
<comment type="caution">
    <text evidence="1">The sequence shown here is derived from an EMBL/GenBank/DDBJ whole genome shotgun (WGS) entry which is preliminary data.</text>
</comment>
<gene>
    <name evidence="1" type="ORF">SPELUC_LOCUS10358</name>
</gene>
<name>A0ACA9NZY3_9GLOM</name>
<sequence length="538" mass="61050">IYDEFITKQKTNFSYIDVKDCYESFPYDKDVASKIDVKQLIADLKDAHTVYSSDCFTSFYFYTNMTFYSVINDGKQIIKVFNDTTDQSNIDCEVTHIDGQEAYQVIYEFAKDSVYASKDLGVRFNIALDLTFLTFSFALRNKIPVNPDITYTLKCDGNNEFHIKRNWNAFSTSTVLNRFNDSKTYYENICNPTKIPMSSKLELQEITKTFNGANRILAEQDLSVTIVRIVDNFVGFFKQQDIGIIKIITEDPHTLNITELVQGFNELANTGVKKVVLDFSDNGGGKYDVVLFINLLLFPDTYPTFDFDTRLSEQMRLAIAEQFKVANPNPDNIFDLREFDNAKTHVNFTSIDDFFGKNVYIRGGVTGNYSNKYAKSSITFNKIRKIIQTNLISPLPWKPEDYIILTNGLCGSSCSHIAEHAAEFNNVTTVAVGGIVHNPLLSYSSFPGGFVYNTSEILDSLGQLNLLNNTLIPKPFPLTGMDLTFPLNEMYSKLHPDEISEFAFRPADFRLCYDQNNVRNISLLWSQAAALIGSKPKS</sequence>